<keyword evidence="1" id="KW-0378">Hydrolase</keyword>
<dbReference type="InterPro" id="IPR006379">
    <property type="entry name" value="HAD-SF_hydro_IIB"/>
</dbReference>
<dbReference type="GO" id="GO:0005829">
    <property type="term" value="C:cytosol"/>
    <property type="evidence" value="ECO:0007669"/>
    <property type="project" value="TreeGrafter"/>
</dbReference>
<organism evidence="1 2">
    <name type="scientific">Haemophilus paracuniculus</name>
    <dbReference type="NCBI Taxonomy" id="734"/>
    <lineage>
        <taxon>Bacteria</taxon>
        <taxon>Pseudomonadati</taxon>
        <taxon>Pseudomonadota</taxon>
        <taxon>Gammaproteobacteria</taxon>
        <taxon>Pasteurellales</taxon>
        <taxon>Pasteurellaceae</taxon>
        <taxon>Haemophilus</taxon>
    </lineage>
</organism>
<dbReference type="GO" id="GO:0016791">
    <property type="term" value="F:phosphatase activity"/>
    <property type="evidence" value="ECO:0007669"/>
    <property type="project" value="TreeGrafter"/>
</dbReference>
<dbReference type="SFLD" id="SFLDS00003">
    <property type="entry name" value="Haloacid_Dehalogenase"/>
    <property type="match status" value="1"/>
</dbReference>
<gene>
    <name evidence="1" type="ORF">B0187_10005</name>
</gene>
<reference evidence="1 2" key="1">
    <citation type="submission" date="2017-02" db="EMBL/GenBank/DDBJ databases">
        <title>Draft genome sequence of Haemophilus paracuniculus CCUG 43573 type strain.</title>
        <authorList>
            <person name="Engstrom-Jakobsson H."/>
            <person name="Salva-Serra F."/>
            <person name="Thorell K."/>
            <person name="Gonzales-Siles L."/>
            <person name="Karlsson R."/>
            <person name="Boulund F."/>
            <person name="Engstrand L."/>
            <person name="Kristiansson E."/>
            <person name="Moore E."/>
        </authorList>
    </citation>
    <scope>NUCLEOTIDE SEQUENCE [LARGE SCALE GENOMIC DNA]</scope>
    <source>
        <strain evidence="1 2">CCUG 43573</strain>
    </source>
</reference>
<dbReference type="Proteomes" id="UP000190867">
    <property type="component" value="Unassembled WGS sequence"/>
</dbReference>
<dbReference type="PANTHER" id="PTHR10000">
    <property type="entry name" value="PHOSPHOSERINE PHOSPHATASE"/>
    <property type="match status" value="1"/>
</dbReference>
<dbReference type="PROSITE" id="PS01229">
    <property type="entry name" value="COF_2"/>
    <property type="match status" value="1"/>
</dbReference>
<keyword evidence="2" id="KW-1185">Reference proteome</keyword>
<evidence type="ECO:0000313" key="2">
    <source>
        <dbReference type="Proteomes" id="UP000190867"/>
    </source>
</evidence>
<accession>A0A1T0AMH9</accession>
<proteinExistence type="predicted"/>
<evidence type="ECO:0000313" key="1">
    <source>
        <dbReference type="EMBL" id="OOR97196.1"/>
    </source>
</evidence>
<dbReference type="InterPro" id="IPR023214">
    <property type="entry name" value="HAD_sf"/>
</dbReference>
<dbReference type="EMBL" id="MUYA01000021">
    <property type="protein sequence ID" value="OOR97196.1"/>
    <property type="molecule type" value="Genomic_DNA"/>
</dbReference>
<dbReference type="InterPro" id="IPR000150">
    <property type="entry name" value="Cof"/>
</dbReference>
<name>A0A1T0AMH9_9PAST</name>
<dbReference type="Pfam" id="PF08282">
    <property type="entry name" value="Hydrolase_3"/>
    <property type="match status" value="1"/>
</dbReference>
<dbReference type="Gene3D" id="3.30.1240.10">
    <property type="match status" value="1"/>
</dbReference>
<dbReference type="SFLD" id="SFLDG01140">
    <property type="entry name" value="C2.B:_Phosphomannomutase_and_P"/>
    <property type="match status" value="1"/>
</dbReference>
<dbReference type="SUPFAM" id="SSF56784">
    <property type="entry name" value="HAD-like"/>
    <property type="match status" value="1"/>
</dbReference>
<sequence length="269" mass="29955">MNQPQQPIKIVFFDIDWTLYNKDKMAIPASISEQVLPRLKAKGIIPAIATGRCFGAFPTALKPLLNEAGFEVFVTINGQYNFHQQHVISQYPLDPAQIERIIRKLTALNIPYAFVTKDEIAVSEITPELHSATAPIKADYIVDPEHYRQHQVVQMLAFYDESRDQEVADSGILGEDLKAVRWDTHSVDLLKKENSKARGIQNVIAHFGLGIENAMAFGDGFNDMEMLSTVGFGVAMGNAEPELKAVAKYVTKHIDEDGILDALEKFGVI</sequence>
<dbReference type="AlphaFoldDB" id="A0A1T0AMH9"/>
<dbReference type="NCBIfam" id="TIGR01484">
    <property type="entry name" value="HAD-SF-IIB"/>
    <property type="match status" value="1"/>
</dbReference>
<comment type="caution">
    <text evidence="1">The sequence shown here is derived from an EMBL/GenBank/DDBJ whole genome shotgun (WGS) entry which is preliminary data.</text>
</comment>
<dbReference type="STRING" id="734.B0187_10005"/>
<protein>
    <submittedName>
        <fullName evidence="1">Hydrolase</fullName>
    </submittedName>
</protein>
<dbReference type="Gene3D" id="3.40.50.1000">
    <property type="entry name" value="HAD superfamily/HAD-like"/>
    <property type="match status" value="1"/>
</dbReference>
<dbReference type="OrthoDB" id="3180855at2"/>
<dbReference type="NCBIfam" id="TIGR00099">
    <property type="entry name" value="Cof-subfamily"/>
    <property type="match status" value="1"/>
</dbReference>
<dbReference type="GO" id="GO:0000287">
    <property type="term" value="F:magnesium ion binding"/>
    <property type="evidence" value="ECO:0007669"/>
    <property type="project" value="TreeGrafter"/>
</dbReference>
<dbReference type="PANTHER" id="PTHR10000:SF25">
    <property type="entry name" value="PHOSPHATASE YKRA-RELATED"/>
    <property type="match status" value="1"/>
</dbReference>
<dbReference type="RefSeq" id="WP_078237706.1">
    <property type="nucleotide sequence ID" value="NZ_MUYA01000021.1"/>
</dbReference>
<dbReference type="InterPro" id="IPR036412">
    <property type="entry name" value="HAD-like_sf"/>
</dbReference>